<dbReference type="GO" id="GO:0016787">
    <property type="term" value="F:hydrolase activity"/>
    <property type="evidence" value="ECO:0007669"/>
    <property type="project" value="UniProtKB-KW"/>
</dbReference>
<gene>
    <name evidence="8" type="ORF">HELGO_WM15909</name>
</gene>
<keyword evidence="2" id="KW-1277">Toxin-antitoxin system</keyword>
<dbReference type="GO" id="GO:0003729">
    <property type="term" value="F:mRNA binding"/>
    <property type="evidence" value="ECO:0007669"/>
    <property type="project" value="InterPro"/>
</dbReference>
<comment type="similarity">
    <text evidence="1">Belongs to the HicA mRNA interferase family.</text>
</comment>
<keyword evidence="5" id="KW-0378">Hydrolase</keyword>
<dbReference type="EMBL" id="CACVAP010000052">
    <property type="protein sequence ID" value="CAA6807272.1"/>
    <property type="molecule type" value="Genomic_DNA"/>
</dbReference>
<evidence type="ECO:0000256" key="3">
    <source>
        <dbReference type="ARBA" id="ARBA00022722"/>
    </source>
</evidence>
<evidence type="ECO:0000256" key="6">
    <source>
        <dbReference type="ARBA" id="ARBA00022884"/>
    </source>
</evidence>
<evidence type="ECO:0000256" key="7">
    <source>
        <dbReference type="ARBA" id="ARBA00023016"/>
    </source>
</evidence>
<dbReference type="SUPFAM" id="SSF54786">
    <property type="entry name" value="YcfA/nrd intein domain"/>
    <property type="match status" value="1"/>
</dbReference>
<keyword evidence="4" id="KW-0255">Endonuclease</keyword>
<reference evidence="8" key="1">
    <citation type="submission" date="2020-01" db="EMBL/GenBank/DDBJ databases">
        <authorList>
            <person name="Meier V. D."/>
            <person name="Meier V D."/>
        </authorList>
    </citation>
    <scope>NUCLEOTIDE SEQUENCE</scope>
    <source>
        <strain evidence="8">HLG_WM_MAG_06</strain>
    </source>
</reference>
<proteinExistence type="inferred from homology"/>
<accession>A0A6S6SRJ5</accession>
<evidence type="ECO:0000256" key="1">
    <source>
        <dbReference type="ARBA" id="ARBA00006620"/>
    </source>
</evidence>
<sequence>MSKKEKLIQAIINNPTNVKFEDLKKILESIGYTAVNRGGSHYVFTKEDCLSLTIPYKRPVKVIYVKQVIKILEEQEDEK</sequence>
<keyword evidence="7" id="KW-0346">Stress response</keyword>
<name>A0A6S6SRJ5_9BACT</name>
<evidence type="ECO:0000256" key="5">
    <source>
        <dbReference type="ARBA" id="ARBA00022801"/>
    </source>
</evidence>
<dbReference type="AlphaFoldDB" id="A0A6S6SRJ5"/>
<protein>
    <recommendedName>
        <fullName evidence="9">Toxin HicA</fullName>
    </recommendedName>
</protein>
<evidence type="ECO:0000256" key="4">
    <source>
        <dbReference type="ARBA" id="ARBA00022759"/>
    </source>
</evidence>
<dbReference type="InterPro" id="IPR012933">
    <property type="entry name" value="HicA_mRNA_interferase"/>
</dbReference>
<keyword evidence="3" id="KW-0540">Nuclease</keyword>
<organism evidence="8">
    <name type="scientific">uncultured Sulfurovum sp</name>
    <dbReference type="NCBI Taxonomy" id="269237"/>
    <lineage>
        <taxon>Bacteria</taxon>
        <taxon>Pseudomonadati</taxon>
        <taxon>Campylobacterota</taxon>
        <taxon>Epsilonproteobacteria</taxon>
        <taxon>Campylobacterales</taxon>
        <taxon>Sulfurovaceae</taxon>
        <taxon>Sulfurovum</taxon>
        <taxon>environmental samples</taxon>
    </lineage>
</organism>
<evidence type="ECO:0000256" key="2">
    <source>
        <dbReference type="ARBA" id="ARBA00022649"/>
    </source>
</evidence>
<evidence type="ECO:0000313" key="8">
    <source>
        <dbReference type="EMBL" id="CAA6807272.1"/>
    </source>
</evidence>
<dbReference type="Pfam" id="PF07927">
    <property type="entry name" value="HicA_toxin"/>
    <property type="match status" value="1"/>
</dbReference>
<evidence type="ECO:0008006" key="9">
    <source>
        <dbReference type="Google" id="ProtNLM"/>
    </source>
</evidence>
<dbReference type="Gene3D" id="3.30.920.30">
    <property type="entry name" value="Hypothetical protein"/>
    <property type="match status" value="1"/>
</dbReference>
<dbReference type="GO" id="GO:0004519">
    <property type="term" value="F:endonuclease activity"/>
    <property type="evidence" value="ECO:0007669"/>
    <property type="project" value="UniProtKB-KW"/>
</dbReference>
<keyword evidence="6" id="KW-0694">RNA-binding</keyword>
<dbReference type="InterPro" id="IPR038570">
    <property type="entry name" value="HicA_sf"/>
</dbReference>